<reference evidence="1" key="1">
    <citation type="journal article" date="2015" name="Nature">
        <title>Complex archaea that bridge the gap between prokaryotes and eukaryotes.</title>
        <authorList>
            <person name="Spang A."/>
            <person name="Saw J.H."/>
            <person name="Jorgensen S.L."/>
            <person name="Zaremba-Niedzwiedzka K."/>
            <person name="Martijn J."/>
            <person name="Lind A.E."/>
            <person name="van Eijk R."/>
            <person name="Schleper C."/>
            <person name="Guy L."/>
            <person name="Ettema T.J."/>
        </authorList>
    </citation>
    <scope>NUCLEOTIDE SEQUENCE</scope>
</reference>
<organism evidence="1">
    <name type="scientific">marine sediment metagenome</name>
    <dbReference type="NCBI Taxonomy" id="412755"/>
    <lineage>
        <taxon>unclassified sequences</taxon>
        <taxon>metagenomes</taxon>
        <taxon>ecological metagenomes</taxon>
    </lineage>
</organism>
<gene>
    <name evidence="1" type="ORF">LCGC14_3026440</name>
</gene>
<evidence type="ECO:0008006" key="2">
    <source>
        <dbReference type="Google" id="ProtNLM"/>
    </source>
</evidence>
<protein>
    <recommendedName>
        <fullName evidence="2">Extensin-like C-terminal domain-containing protein</fullName>
    </recommendedName>
</protein>
<proteinExistence type="predicted"/>
<name>A0A0F8Z1A6_9ZZZZ</name>
<sequence length="194" mass="21940">MTPNLRIINDYIKVKYDLATGVTSCRRISGSQTYSQHSWSNAGDIYTSDRFLQRTIAADLKASFGDAICNILTYEYNAAHWNHIHVDLWPKGWLIPPCAGGQLRIKDRDGTVTYGVPFPLTIKEDTDMAILTNDEQEELQAFLKALKDVNSNVGFVRSLIPWFRTWRPFEPTDFAEEGSAGLPPSEVVTIIRDQ</sequence>
<dbReference type="AlphaFoldDB" id="A0A0F8Z1A6"/>
<evidence type="ECO:0000313" key="1">
    <source>
        <dbReference type="EMBL" id="KKK60229.1"/>
    </source>
</evidence>
<comment type="caution">
    <text evidence="1">The sequence shown here is derived from an EMBL/GenBank/DDBJ whole genome shotgun (WGS) entry which is preliminary data.</text>
</comment>
<dbReference type="EMBL" id="LAZR01063074">
    <property type="protein sequence ID" value="KKK60229.1"/>
    <property type="molecule type" value="Genomic_DNA"/>
</dbReference>
<accession>A0A0F8Z1A6</accession>